<keyword evidence="3" id="KW-1185">Reference proteome</keyword>
<evidence type="ECO:0000313" key="2">
    <source>
        <dbReference type="EMBL" id="WIA08863.1"/>
    </source>
</evidence>
<sequence>MVYILEQRLKAQGIQQDKSAKVLQDIVRTMFDRSFLSEKLFVPQDMYSLHSTRKIFDRLAHSSIMRLSESSMDKLFDLIVMGAKYQLMCAPRLDDMIQVTLRHLGTVQAILTTAAAASPEGKVDADVINLVSYAEEATIRFYGTLSIGELSLLRQTLARFFQDKRVKVSLFLAEGIQQPSSGKLVAPSCISDQVGLVRSFDDTGRLEREERLHVNSQKADPNEFFCHPVALGDNLYRKDREKAVPPPRSADMDAGKSSAGAQPQQQPAQSTRYVEEQVNKAAVQELDLLAALVQTSKAPADNFKLNLCFDDEADEEAAVQQPQEAGIRTKEEKQLEFGADGKNEGYIKAVGGVLEGLGLDDQQHGKSVGEDLLDLMDSVA</sequence>
<evidence type="ECO:0000313" key="3">
    <source>
        <dbReference type="Proteomes" id="UP001244341"/>
    </source>
</evidence>
<name>A0ABY8TIE6_TETOB</name>
<dbReference type="Pfam" id="PF10188">
    <property type="entry name" value="Oscp1"/>
    <property type="match status" value="1"/>
</dbReference>
<organism evidence="2 3">
    <name type="scientific">Tetradesmus obliquus</name>
    <name type="common">Green alga</name>
    <name type="synonym">Acutodesmus obliquus</name>
    <dbReference type="NCBI Taxonomy" id="3088"/>
    <lineage>
        <taxon>Eukaryota</taxon>
        <taxon>Viridiplantae</taxon>
        <taxon>Chlorophyta</taxon>
        <taxon>core chlorophytes</taxon>
        <taxon>Chlorophyceae</taxon>
        <taxon>CS clade</taxon>
        <taxon>Sphaeropleales</taxon>
        <taxon>Scenedesmaceae</taxon>
        <taxon>Tetradesmus</taxon>
    </lineage>
</organism>
<proteinExistence type="predicted"/>
<dbReference type="PANTHER" id="PTHR21439:SF0">
    <property type="entry name" value="PROTEIN OSCP1"/>
    <property type="match status" value="1"/>
</dbReference>
<evidence type="ECO:0008006" key="4">
    <source>
        <dbReference type="Google" id="ProtNLM"/>
    </source>
</evidence>
<feature type="region of interest" description="Disordered" evidence="1">
    <location>
        <begin position="241"/>
        <end position="270"/>
    </location>
</feature>
<dbReference type="InterPro" id="IPR019332">
    <property type="entry name" value="OSCP1"/>
</dbReference>
<accession>A0ABY8TIE6</accession>
<protein>
    <recommendedName>
        <fullName evidence="4">Protein OSCP1</fullName>
    </recommendedName>
</protein>
<dbReference type="EMBL" id="CP126208">
    <property type="protein sequence ID" value="WIA08863.1"/>
    <property type="molecule type" value="Genomic_DNA"/>
</dbReference>
<reference evidence="2 3" key="1">
    <citation type="submission" date="2023-05" db="EMBL/GenBank/DDBJ databases">
        <title>A 100% complete, gapless, phased diploid assembly of the Scenedesmus obliquus UTEX 3031 genome.</title>
        <authorList>
            <person name="Biondi T.C."/>
            <person name="Hanschen E.R."/>
            <person name="Kwon T."/>
            <person name="Eng W."/>
            <person name="Kruse C.P.S."/>
            <person name="Koehler S.I."/>
            <person name="Kunde Y."/>
            <person name="Gleasner C.D."/>
            <person name="You Mak K.T."/>
            <person name="Polle J."/>
            <person name="Hovde B.T."/>
            <person name="Starkenburg S.R."/>
        </authorList>
    </citation>
    <scope>NUCLEOTIDE SEQUENCE [LARGE SCALE GENOMIC DNA]</scope>
    <source>
        <strain evidence="2 3">DOE0152z</strain>
    </source>
</reference>
<evidence type="ECO:0000256" key="1">
    <source>
        <dbReference type="SAM" id="MobiDB-lite"/>
    </source>
</evidence>
<dbReference type="PANTHER" id="PTHR21439">
    <property type="entry name" value="OXIDORED-NITRO DOMAIN-CONTAINING PROTEIN"/>
    <property type="match status" value="1"/>
</dbReference>
<gene>
    <name evidence="2" type="ORF">OEZ85_008284</name>
</gene>
<dbReference type="Proteomes" id="UP001244341">
    <property type="component" value="Chromosome 1b"/>
</dbReference>